<dbReference type="EMBL" id="LJPM01000527">
    <property type="protein sequence ID" value="KPW11208.1"/>
    <property type="molecule type" value="Genomic_DNA"/>
</dbReference>
<dbReference type="NCBIfam" id="TIGR02436">
    <property type="entry name" value="four helix bundle protein"/>
    <property type="match status" value="1"/>
</dbReference>
<dbReference type="CDD" id="cd16377">
    <property type="entry name" value="23S_rRNA_IVP_like"/>
    <property type="match status" value="1"/>
</dbReference>
<dbReference type="InterPro" id="IPR036583">
    <property type="entry name" value="23S_rRNA_IVS_sf"/>
</dbReference>
<comment type="caution">
    <text evidence="1">The sequence shown here is derived from an EMBL/GenBank/DDBJ whole genome shotgun (WGS) entry which is preliminary data.</text>
</comment>
<name>A0A0P9HGR1_PSESX</name>
<gene>
    <name evidence="1" type="ORF">ALO91_04134</name>
</gene>
<organism evidence="1 2">
    <name type="scientific">Pseudomonas syringae pv. aceris</name>
    <dbReference type="NCBI Taxonomy" id="199198"/>
    <lineage>
        <taxon>Bacteria</taxon>
        <taxon>Pseudomonadati</taxon>
        <taxon>Pseudomonadota</taxon>
        <taxon>Gammaproteobacteria</taxon>
        <taxon>Pseudomonadales</taxon>
        <taxon>Pseudomonadaceae</taxon>
        <taxon>Pseudomonas</taxon>
        <taxon>Pseudomonas syringae</taxon>
    </lineage>
</organism>
<dbReference type="InterPro" id="IPR012657">
    <property type="entry name" value="23S_rRNA-intervening_sequence"/>
</dbReference>
<dbReference type="Pfam" id="PF05635">
    <property type="entry name" value="23S_rRNA_IVP"/>
    <property type="match status" value="1"/>
</dbReference>
<proteinExistence type="predicted"/>
<dbReference type="PANTHER" id="PTHR38471">
    <property type="entry name" value="FOUR HELIX BUNDLE PROTEIN"/>
    <property type="match status" value="1"/>
</dbReference>
<sequence>MDFERLLVWQRAKALAVILYRQTASCPDLAFRSQITRSGLSVPSNIAEGMERFTAKDKCRFLYIAKASCGELRTQLMIGSEIGYIPEAVAAALITETRELSKMLCGLINKISE</sequence>
<dbReference type="AlphaFoldDB" id="A0A0P9HGR1"/>
<dbReference type="SUPFAM" id="SSF158446">
    <property type="entry name" value="IVS-encoded protein-like"/>
    <property type="match status" value="1"/>
</dbReference>
<dbReference type="NCBIfam" id="NF008912">
    <property type="entry name" value="PRK12275.1-6"/>
    <property type="match status" value="1"/>
</dbReference>
<accession>A0A0P9HGR1</accession>
<evidence type="ECO:0000313" key="1">
    <source>
        <dbReference type="EMBL" id="KPW11208.1"/>
    </source>
</evidence>
<dbReference type="Gene3D" id="1.20.1440.60">
    <property type="entry name" value="23S rRNA-intervening sequence"/>
    <property type="match status" value="1"/>
</dbReference>
<protein>
    <submittedName>
        <fullName evidence="1">S23 ribosomal</fullName>
    </submittedName>
</protein>
<evidence type="ECO:0000313" key="2">
    <source>
        <dbReference type="Proteomes" id="UP000050297"/>
    </source>
</evidence>
<dbReference type="Proteomes" id="UP000050297">
    <property type="component" value="Unassembled WGS sequence"/>
</dbReference>
<reference evidence="1 2" key="1">
    <citation type="submission" date="2015-09" db="EMBL/GenBank/DDBJ databases">
        <title>Genome announcement of multiple Pseudomonas syringae strains.</title>
        <authorList>
            <person name="Thakur S."/>
            <person name="Wang P.W."/>
            <person name="Gong Y."/>
            <person name="Weir B.S."/>
            <person name="Guttman D.S."/>
        </authorList>
    </citation>
    <scope>NUCLEOTIDE SEQUENCE [LARGE SCALE GENOMIC DNA]</scope>
    <source>
        <strain evidence="1 2">ICMP2802</strain>
    </source>
</reference>
<dbReference type="PANTHER" id="PTHR38471:SF2">
    <property type="entry name" value="FOUR HELIX BUNDLE PROTEIN"/>
    <property type="match status" value="1"/>
</dbReference>
<dbReference type="RefSeq" id="WP_003340660.1">
    <property type="nucleotide sequence ID" value="NZ_LGAR01000135.1"/>
</dbReference>
<dbReference type="PATRIC" id="fig|199198.5.peg.5962"/>